<dbReference type="SUPFAM" id="SSF82199">
    <property type="entry name" value="SET domain"/>
    <property type="match status" value="1"/>
</dbReference>
<evidence type="ECO:0000256" key="3">
    <source>
        <dbReference type="ARBA" id="ARBA00022603"/>
    </source>
</evidence>
<keyword evidence="3" id="KW-0489">Methyltransferase</keyword>
<evidence type="ECO:0000256" key="8">
    <source>
        <dbReference type="ARBA" id="ARBA00047571"/>
    </source>
</evidence>
<dbReference type="GO" id="GO:0048188">
    <property type="term" value="C:Set1C/COMPASS complex"/>
    <property type="evidence" value="ECO:0007669"/>
    <property type="project" value="TreeGrafter"/>
</dbReference>
<dbReference type="EMBL" id="CACSLK010027751">
    <property type="protein sequence ID" value="CAA0827211.1"/>
    <property type="molecule type" value="Genomic_DNA"/>
</dbReference>
<dbReference type="InterPro" id="IPR001214">
    <property type="entry name" value="SET_dom"/>
</dbReference>
<evidence type="ECO:0000259" key="11">
    <source>
        <dbReference type="PROSITE" id="PS50812"/>
    </source>
</evidence>
<feature type="compositionally biased region" description="Basic and acidic residues" evidence="9">
    <location>
        <begin position="156"/>
        <end position="165"/>
    </location>
</feature>
<gene>
    <name evidence="12" type="ORF">SHERM_22906</name>
</gene>
<keyword evidence="4" id="KW-0808">Transferase</keyword>
<keyword evidence="7" id="KW-0539">Nucleus</keyword>
<evidence type="ECO:0000313" key="13">
    <source>
        <dbReference type="Proteomes" id="UP001153555"/>
    </source>
</evidence>
<dbReference type="PANTHER" id="PTHR45814:SF2">
    <property type="entry name" value="HISTONE-LYSINE N-METHYLTRANSFERASE SETD1"/>
    <property type="match status" value="1"/>
</dbReference>
<reference evidence="12" key="1">
    <citation type="submission" date="2019-12" db="EMBL/GenBank/DDBJ databases">
        <authorList>
            <person name="Scholes J."/>
        </authorList>
    </citation>
    <scope>NUCLEOTIDE SEQUENCE</scope>
</reference>
<comment type="caution">
    <text evidence="12">The sequence shown here is derived from an EMBL/GenBank/DDBJ whole genome shotgun (WGS) entry which is preliminary data.</text>
</comment>
<dbReference type="Gene3D" id="2.170.270.10">
    <property type="entry name" value="SET domain"/>
    <property type="match status" value="1"/>
</dbReference>
<dbReference type="Pfam" id="PF00855">
    <property type="entry name" value="PWWP"/>
    <property type="match status" value="1"/>
</dbReference>
<dbReference type="InterPro" id="IPR044570">
    <property type="entry name" value="Set1-like"/>
</dbReference>
<keyword evidence="5" id="KW-0949">S-adenosyl-L-methionine</keyword>
<comment type="catalytic activity">
    <reaction evidence="8">
        <text>L-lysyl(4)-[histone H3] + 3 S-adenosyl-L-methionine = N(6),N(6),N(6)-trimethyl-L-lysyl(4)-[histone H3] + 3 S-adenosyl-L-homocysteine + 3 H(+)</text>
        <dbReference type="Rhea" id="RHEA:60260"/>
        <dbReference type="Rhea" id="RHEA-COMP:15537"/>
        <dbReference type="Rhea" id="RHEA-COMP:15547"/>
        <dbReference type="ChEBI" id="CHEBI:15378"/>
        <dbReference type="ChEBI" id="CHEBI:29969"/>
        <dbReference type="ChEBI" id="CHEBI:57856"/>
        <dbReference type="ChEBI" id="CHEBI:59789"/>
        <dbReference type="ChEBI" id="CHEBI:61961"/>
        <dbReference type="EC" id="2.1.1.354"/>
    </reaction>
</comment>
<accession>A0A9N7RDP7</accession>
<dbReference type="InterPro" id="IPR023393">
    <property type="entry name" value="START-like_dom_sf"/>
</dbReference>
<dbReference type="FunFam" id="2.170.270.10:FF:000058">
    <property type="entry name" value="Histone-lysine N-methyltransferase"/>
    <property type="match status" value="1"/>
</dbReference>
<dbReference type="EC" id="2.1.1.354" evidence="2"/>
<evidence type="ECO:0000256" key="2">
    <source>
        <dbReference type="ARBA" id="ARBA00012182"/>
    </source>
</evidence>
<evidence type="ECO:0000256" key="4">
    <source>
        <dbReference type="ARBA" id="ARBA00022679"/>
    </source>
</evidence>
<dbReference type="Pfam" id="PF10604">
    <property type="entry name" value="Polyketide_cyc2"/>
    <property type="match status" value="1"/>
</dbReference>
<dbReference type="SUPFAM" id="SSF63748">
    <property type="entry name" value="Tudor/PWWP/MBT"/>
    <property type="match status" value="1"/>
</dbReference>
<feature type="compositionally biased region" description="Polar residues" evidence="9">
    <location>
        <begin position="143"/>
        <end position="155"/>
    </location>
</feature>
<evidence type="ECO:0000256" key="9">
    <source>
        <dbReference type="SAM" id="MobiDB-lite"/>
    </source>
</evidence>
<feature type="domain" description="SET" evidence="10">
    <location>
        <begin position="446"/>
        <end position="563"/>
    </location>
</feature>
<feature type="domain" description="PWWP" evidence="11">
    <location>
        <begin position="284"/>
        <end position="332"/>
    </location>
</feature>
<evidence type="ECO:0000256" key="1">
    <source>
        <dbReference type="ARBA" id="ARBA00004123"/>
    </source>
</evidence>
<dbReference type="Pfam" id="PF00856">
    <property type="entry name" value="SET"/>
    <property type="match status" value="1"/>
</dbReference>
<dbReference type="SUPFAM" id="SSF55961">
    <property type="entry name" value="Bet v1-like"/>
    <property type="match status" value="1"/>
</dbReference>
<feature type="compositionally biased region" description="Basic and acidic residues" evidence="9">
    <location>
        <begin position="205"/>
        <end position="217"/>
    </location>
</feature>
<dbReference type="Gene3D" id="2.30.30.140">
    <property type="match status" value="1"/>
</dbReference>
<evidence type="ECO:0000256" key="6">
    <source>
        <dbReference type="ARBA" id="ARBA00022853"/>
    </source>
</evidence>
<dbReference type="CDD" id="cd07821">
    <property type="entry name" value="PYR_PYL_RCAR_like"/>
    <property type="match status" value="1"/>
</dbReference>
<organism evidence="12 13">
    <name type="scientific">Striga hermonthica</name>
    <name type="common">Purple witchweed</name>
    <name type="synonym">Buchnera hermonthica</name>
    <dbReference type="NCBI Taxonomy" id="68872"/>
    <lineage>
        <taxon>Eukaryota</taxon>
        <taxon>Viridiplantae</taxon>
        <taxon>Streptophyta</taxon>
        <taxon>Embryophyta</taxon>
        <taxon>Tracheophyta</taxon>
        <taxon>Spermatophyta</taxon>
        <taxon>Magnoliopsida</taxon>
        <taxon>eudicotyledons</taxon>
        <taxon>Gunneridae</taxon>
        <taxon>Pentapetalae</taxon>
        <taxon>asterids</taxon>
        <taxon>lamiids</taxon>
        <taxon>Lamiales</taxon>
        <taxon>Orobanchaceae</taxon>
        <taxon>Buchnereae</taxon>
        <taxon>Striga</taxon>
    </lineage>
</organism>
<dbReference type="InterPro" id="IPR000313">
    <property type="entry name" value="PWWP_dom"/>
</dbReference>
<dbReference type="Proteomes" id="UP001153555">
    <property type="component" value="Unassembled WGS sequence"/>
</dbReference>
<dbReference type="PROSITE" id="PS50280">
    <property type="entry name" value="SET"/>
    <property type="match status" value="1"/>
</dbReference>
<dbReference type="AlphaFoldDB" id="A0A9N7RDP7"/>
<evidence type="ECO:0000313" key="12">
    <source>
        <dbReference type="EMBL" id="CAA0827211.1"/>
    </source>
</evidence>
<comment type="subcellular location">
    <subcellularLocation>
        <location evidence="1">Nucleus</location>
    </subcellularLocation>
</comment>
<proteinExistence type="predicted"/>
<dbReference type="InterPro" id="IPR046341">
    <property type="entry name" value="SET_dom_sf"/>
</dbReference>
<dbReference type="SMART" id="SM00317">
    <property type="entry name" value="SET"/>
    <property type="match status" value="1"/>
</dbReference>
<evidence type="ECO:0000259" key="10">
    <source>
        <dbReference type="PROSITE" id="PS50280"/>
    </source>
</evidence>
<feature type="region of interest" description="Disordered" evidence="9">
    <location>
        <begin position="133"/>
        <end position="223"/>
    </location>
</feature>
<dbReference type="SMART" id="SM00293">
    <property type="entry name" value="PWWP"/>
    <property type="match status" value="1"/>
</dbReference>
<dbReference type="InterPro" id="IPR019587">
    <property type="entry name" value="Polyketide_cyclase/dehydratase"/>
</dbReference>
<dbReference type="CDD" id="cd10518">
    <property type="entry name" value="SET_SETD1-like"/>
    <property type="match status" value="1"/>
</dbReference>
<keyword evidence="6" id="KW-0156">Chromatin regulator</keyword>
<evidence type="ECO:0000256" key="5">
    <source>
        <dbReference type="ARBA" id="ARBA00022691"/>
    </source>
</evidence>
<dbReference type="GO" id="GO:0032259">
    <property type="term" value="P:methylation"/>
    <property type="evidence" value="ECO:0007669"/>
    <property type="project" value="UniProtKB-KW"/>
</dbReference>
<sequence>MWKIVDMSKIECHSMGNEEITSESNVEEAYAKALNPMKSNKSIDRSFAVPCGEKSKILGDDKSRPLKSSAQVPTLNSVEKNNMLESHNEMYLVKRSKKEKRSIEEAYAMSLNPMMPNKSIDRSFAVPCEEKSKILGDDKSRPLKSSAQVPTLNSVEKNDMFESHNETYLAKRRKKDKRNVEEAYAKASNPTKSNKSMDRSFGAPCEEKSKFSGDKSRPLKSSAQVPTLNPVEKNDMLESHNETYLAKRRKKEKWQGNGVVLEVENGDEMNNKEIEIRKRCNFVKGDVVWAKYKNFPTWPAIVIDPISQAPQREYAWIKEGMIFPFLEYKDRTPSAENVLVVNTPDEDFTNKRLLQSEYEEQYLKGSDLSPGDAYEFEDMSAARCRIYQESNIKKIRQDSIVHRLMGPSRHTLDDIYRLSSHKASEDATDFLSLRKRLKHLQMEEKYRVCFGKSRIHNWGLFARRSICEGEMIIEYLGEQVRGSVANIREARYRSQGKDCYFFKINEEIVIDATNKGNLSRLLNHSCMPNCCARIVSIGEDESRIVVVAKTNVSAGEELTCDYLFDPGEQHEVKVPCLCNAPYCRDLNIGSVREVNVKSGLPATKSTERLELLDDRRHIIRVKFVGGDHRLNNYSSIITVHPETIDGRPGTVVIESFVVDVPEGNTLEETCYFVKAYINCNLRSLAVVSERMAMQDGMA</sequence>
<dbReference type="PROSITE" id="PS50812">
    <property type="entry name" value="PWWP"/>
    <property type="match status" value="1"/>
</dbReference>
<dbReference type="OrthoDB" id="308383at2759"/>
<dbReference type="Gene3D" id="3.30.530.20">
    <property type="match status" value="1"/>
</dbReference>
<evidence type="ECO:0000256" key="7">
    <source>
        <dbReference type="ARBA" id="ARBA00023242"/>
    </source>
</evidence>
<dbReference type="GO" id="GO:0140999">
    <property type="term" value="F:histone H3K4 trimethyltransferase activity"/>
    <property type="evidence" value="ECO:0007669"/>
    <property type="project" value="UniProtKB-EC"/>
</dbReference>
<keyword evidence="13" id="KW-1185">Reference proteome</keyword>
<dbReference type="PANTHER" id="PTHR45814">
    <property type="entry name" value="HISTONE-LYSINE N-METHYLTRANSFERASE SETD1"/>
    <property type="match status" value="1"/>
</dbReference>
<name>A0A9N7RDP7_STRHE</name>
<protein>
    <recommendedName>
        <fullName evidence="2">[histone H3]-lysine(4) N-trimethyltransferase</fullName>
        <ecNumber evidence="2">2.1.1.354</ecNumber>
    </recommendedName>
</protein>
<dbReference type="GO" id="GO:0004864">
    <property type="term" value="F:protein phosphatase inhibitor activity"/>
    <property type="evidence" value="ECO:0007669"/>
    <property type="project" value="UniProtKB-ARBA"/>
</dbReference>